<dbReference type="AlphaFoldDB" id="A0A0W0U9R7"/>
<accession>A0A0W0U9R7</accession>
<gene>
    <name evidence="5" type="ORF">Lgee_0123</name>
</gene>
<dbReference type="PANTHER" id="PTHR23416">
    <property type="entry name" value="SIALIC ACID SYNTHASE-RELATED"/>
    <property type="match status" value="1"/>
</dbReference>
<evidence type="ECO:0000256" key="4">
    <source>
        <dbReference type="ARBA" id="ARBA00023315"/>
    </source>
</evidence>
<dbReference type="PANTHER" id="PTHR23416:SF23">
    <property type="entry name" value="ACETYLTRANSFERASE C18B11.09C-RELATED"/>
    <property type="match status" value="1"/>
</dbReference>
<dbReference type="CDD" id="cd04647">
    <property type="entry name" value="LbH_MAT_like"/>
    <property type="match status" value="1"/>
</dbReference>
<keyword evidence="4" id="KW-0012">Acyltransferase</keyword>
<dbReference type="Proteomes" id="UP000054785">
    <property type="component" value="Unassembled WGS sequence"/>
</dbReference>
<dbReference type="EMBL" id="LNYC01000003">
    <property type="protein sequence ID" value="KTD04513.1"/>
    <property type="molecule type" value="Genomic_DNA"/>
</dbReference>
<comment type="similarity">
    <text evidence="1">Belongs to the transferase hexapeptide repeat family.</text>
</comment>
<dbReference type="PATRIC" id="fig|45065.4.peg.134"/>
<evidence type="ECO:0000313" key="6">
    <source>
        <dbReference type="Proteomes" id="UP000054785"/>
    </source>
</evidence>
<organism evidence="5 6">
    <name type="scientific">Legionella geestiana</name>
    <dbReference type="NCBI Taxonomy" id="45065"/>
    <lineage>
        <taxon>Bacteria</taxon>
        <taxon>Pseudomonadati</taxon>
        <taxon>Pseudomonadota</taxon>
        <taxon>Gammaproteobacteria</taxon>
        <taxon>Legionellales</taxon>
        <taxon>Legionellaceae</taxon>
        <taxon>Legionella</taxon>
    </lineage>
</organism>
<dbReference type="Gene3D" id="2.160.10.10">
    <property type="entry name" value="Hexapeptide repeat proteins"/>
    <property type="match status" value="1"/>
</dbReference>
<evidence type="ECO:0000256" key="1">
    <source>
        <dbReference type="ARBA" id="ARBA00007274"/>
    </source>
</evidence>
<name>A0A0W0U9R7_9GAMM</name>
<evidence type="ECO:0000256" key="3">
    <source>
        <dbReference type="ARBA" id="ARBA00022737"/>
    </source>
</evidence>
<dbReference type="GO" id="GO:0008374">
    <property type="term" value="F:O-acyltransferase activity"/>
    <property type="evidence" value="ECO:0007669"/>
    <property type="project" value="TreeGrafter"/>
</dbReference>
<keyword evidence="2 5" id="KW-0808">Transferase</keyword>
<keyword evidence="3" id="KW-0677">Repeat</keyword>
<evidence type="ECO:0000256" key="2">
    <source>
        <dbReference type="ARBA" id="ARBA00022679"/>
    </source>
</evidence>
<protein>
    <submittedName>
        <fullName evidence="5">Chloramphenicol acetyltransferase</fullName>
    </submittedName>
</protein>
<dbReference type="STRING" id="45065.Lgee_0123"/>
<sequence length="190" mass="20573">MKTAFGTLARLHYLSRRAWARLLMTLYKNRLKKCGRNVVFDPVNSVITYESVEIGDHVFIGGGAWFSSSEAAPVRIGSCVMFGPGVTLLCGDHAFRERGVPMYFVKKDAPSKHSAAIDIKDDVWIGANVTVLKGVTIGRGSVIAAGSVVNKPVPEYAIVAGVPAKVIGQRFDDQALSEHKALLEKNGFLP</sequence>
<dbReference type="InterPro" id="IPR011004">
    <property type="entry name" value="Trimer_LpxA-like_sf"/>
</dbReference>
<dbReference type="SUPFAM" id="SSF51161">
    <property type="entry name" value="Trimeric LpxA-like enzymes"/>
    <property type="match status" value="1"/>
</dbReference>
<dbReference type="RefSeq" id="WP_028386234.1">
    <property type="nucleotide sequence ID" value="NZ_CAAAHN010000012.1"/>
</dbReference>
<keyword evidence="6" id="KW-1185">Reference proteome</keyword>
<proteinExistence type="inferred from homology"/>
<dbReference type="InterPro" id="IPR051159">
    <property type="entry name" value="Hexapeptide_acetyltransf"/>
</dbReference>
<dbReference type="InterPro" id="IPR018357">
    <property type="entry name" value="Hexapep_transf_CS"/>
</dbReference>
<dbReference type="OrthoDB" id="9800846at2"/>
<comment type="caution">
    <text evidence="5">The sequence shown here is derived from an EMBL/GenBank/DDBJ whole genome shotgun (WGS) entry which is preliminary data.</text>
</comment>
<dbReference type="PROSITE" id="PS00101">
    <property type="entry name" value="HEXAPEP_TRANSFERASES"/>
    <property type="match status" value="1"/>
</dbReference>
<dbReference type="InterPro" id="IPR001451">
    <property type="entry name" value="Hexapep"/>
</dbReference>
<dbReference type="Pfam" id="PF00132">
    <property type="entry name" value="Hexapep"/>
    <property type="match status" value="1"/>
</dbReference>
<reference evidence="5 6" key="1">
    <citation type="submission" date="2015-11" db="EMBL/GenBank/DDBJ databases">
        <title>Genomic analysis of 38 Legionella species identifies large and diverse effector repertoires.</title>
        <authorList>
            <person name="Burstein D."/>
            <person name="Amaro F."/>
            <person name="Zusman T."/>
            <person name="Lifshitz Z."/>
            <person name="Cohen O."/>
            <person name="Gilbert J.A."/>
            <person name="Pupko T."/>
            <person name="Shuman H.A."/>
            <person name="Segal G."/>
        </authorList>
    </citation>
    <scope>NUCLEOTIDE SEQUENCE [LARGE SCALE GENOMIC DNA]</scope>
    <source>
        <strain evidence="5 6">ATCC 49504</strain>
    </source>
</reference>
<evidence type="ECO:0000313" key="5">
    <source>
        <dbReference type="EMBL" id="KTD04513.1"/>
    </source>
</evidence>